<keyword evidence="1" id="KW-0472">Membrane</keyword>
<sequence>MRFRRSQKRRGLATIITSAIMMSAVCILGSTGVVWSQSSLTSQQIEMTNTVNDYSNKLNESLNFEYVYCSDNPCQTITVIITNTGRIGLDVTEISISEKNSSFNKIHVVSNGQIMPNESIAIPINEPSFSSHSVLDVKSTTSRGNIIQTQISI</sequence>
<accession>I3D0Z1</accession>
<gene>
    <name evidence="2" type="ORF">BD31_I1475</name>
</gene>
<reference evidence="2 3" key="1">
    <citation type="journal article" date="2012" name="J. Bacteriol.">
        <title>Genome sequence of "Candidatus Nitrosopumilus salaria" BD31, an ammonia-oxidizing archaeon from the San Francisco Bay estuary.</title>
        <authorList>
            <person name="Mosier A.C."/>
            <person name="Allen E.E."/>
            <person name="Kim M."/>
            <person name="Ferriera S."/>
            <person name="Francis C.A."/>
        </authorList>
    </citation>
    <scope>NUCLEOTIDE SEQUENCE [LARGE SCALE GENOMIC DNA]</scope>
    <source>
        <strain evidence="2 3">BD31</strain>
    </source>
</reference>
<evidence type="ECO:0000313" key="3">
    <source>
        <dbReference type="Proteomes" id="UP000003423"/>
    </source>
</evidence>
<keyword evidence="1" id="KW-0812">Transmembrane</keyword>
<keyword evidence="3" id="KW-1185">Reference proteome</keyword>
<evidence type="ECO:0000313" key="2">
    <source>
        <dbReference type="EMBL" id="EIJ65384.1"/>
    </source>
</evidence>
<protein>
    <recommendedName>
        <fullName evidence="4">Archaeal flagellin N-terminal-like domain protein</fullName>
    </recommendedName>
</protein>
<organism evidence="2 3">
    <name type="scientific">Candidatus Nitrosopumilus salarius BD31</name>
    <dbReference type="NCBI Taxonomy" id="859350"/>
    <lineage>
        <taxon>Archaea</taxon>
        <taxon>Nitrososphaerota</taxon>
        <taxon>Nitrososphaeria</taxon>
        <taxon>Nitrosopumilales</taxon>
        <taxon>Nitrosopumilaceae</taxon>
        <taxon>Nitrosopumilus</taxon>
    </lineage>
</organism>
<dbReference type="Proteomes" id="UP000003423">
    <property type="component" value="Unassembled WGS sequence"/>
</dbReference>
<keyword evidence="1" id="KW-1133">Transmembrane helix</keyword>
<dbReference type="OrthoDB" id="379206at2157"/>
<dbReference type="PATRIC" id="fig|859350.6.peg.1560"/>
<dbReference type="RefSeq" id="WP_008300698.1">
    <property type="nucleotide sequence ID" value="NZ_AEXL02000127.1"/>
</dbReference>
<feature type="transmembrane region" description="Helical" evidence="1">
    <location>
        <begin position="12"/>
        <end position="35"/>
    </location>
</feature>
<dbReference type="EMBL" id="AEXL02000127">
    <property type="protein sequence ID" value="EIJ65384.1"/>
    <property type="molecule type" value="Genomic_DNA"/>
</dbReference>
<evidence type="ECO:0000256" key="1">
    <source>
        <dbReference type="SAM" id="Phobius"/>
    </source>
</evidence>
<evidence type="ECO:0008006" key="4">
    <source>
        <dbReference type="Google" id="ProtNLM"/>
    </source>
</evidence>
<name>I3D0Z1_9ARCH</name>
<proteinExistence type="predicted"/>
<dbReference type="AlphaFoldDB" id="I3D0Z1"/>
<comment type="caution">
    <text evidence="2">The sequence shown here is derived from an EMBL/GenBank/DDBJ whole genome shotgun (WGS) entry which is preliminary data.</text>
</comment>